<accession>A0AAD5Q5M7</accession>
<dbReference type="CDD" id="cd01647">
    <property type="entry name" value="RT_LTR"/>
    <property type="match status" value="1"/>
</dbReference>
<dbReference type="InterPro" id="IPR005162">
    <property type="entry name" value="Retrotrans_gag_dom"/>
</dbReference>
<organism evidence="2 3">
    <name type="scientific">Pythium insidiosum</name>
    <name type="common">Pythiosis disease agent</name>
    <dbReference type="NCBI Taxonomy" id="114742"/>
    <lineage>
        <taxon>Eukaryota</taxon>
        <taxon>Sar</taxon>
        <taxon>Stramenopiles</taxon>
        <taxon>Oomycota</taxon>
        <taxon>Peronosporomycetes</taxon>
        <taxon>Pythiales</taxon>
        <taxon>Pythiaceae</taxon>
        <taxon>Pythium</taxon>
    </lineage>
</organism>
<dbReference type="InterPro" id="IPR050951">
    <property type="entry name" value="Retrovirus_Pol_polyprotein"/>
</dbReference>
<dbReference type="Gene3D" id="3.30.70.270">
    <property type="match status" value="3"/>
</dbReference>
<proteinExistence type="predicted"/>
<evidence type="ECO:0000259" key="1">
    <source>
        <dbReference type="Pfam" id="PF03732"/>
    </source>
</evidence>
<dbReference type="PANTHER" id="PTHR37984">
    <property type="entry name" value="PROTEIN CBG26694"/>
    <property type="match status" value="1"/>
</dbReference>
<dbReference type="Proteomes" id="UP001209570">
    <property type="component" value="Unassembled WGS sequence"/>
</dbReference>
<dbReference type="FunFam" id="3.30.70.270:FF:000020">
    <property type="entry name" value="Transposon Tf2-6 polyprotein-like Protein"/>
    <property type="match status" value="1"/>
</dbReference>
<gene>
    <name evidence="2" type="ORF">P43SY_011074</name>
</gene>
<keyword evidence="3" id="KW-1185">Reference proteome</keyword>
<dbReference type="PANTHER" id="PTHR37984:SF5">
    <property type="entry name" value="PROTEIN NYNRIN-LIKE"/>
    <property type="match status" value="1"/>
</dbReference>
<dbReference type="InterPro" id="IPR043502">
    <property type="entry name" value="DNA/RNA_pol_sf"/>
</dbReference>
<comment type="caution">
    <text evidence="2">The sequence shown here is derived from an EMBL/GenBank/DDBJ whole genome shotgun (WGS) entry which is preliminary data.</text>
</comment>
<name>A0AAD5Q5M7_PYTIN</name>
<dbReference type="AlphaFoldDB" id="A0AAD5Q5M7"/>
<dbReference type="InterPro" id="IPR043128">
    <property type="entry name" value="Rev_trsase/Diguanyl_cyclase"/>
</dbReference>
<dbReference type="SUPFAM" id="SSF56672">
    <property type="entry name" value="DNA/RNA polymerases"/>
    <property type="match status" value="1"/>
</dbReference>
<reference evidence="2" key="1">
    <citation type="submission" date="2021-12" db="EMBL/GenBank/DDBJ databases">
        <title>Prjna785345.</title>
        <authorList>
            <person name="Rujirawat T."/>
            <person name="Krajaejun T."/>
        </authorList>
    </citation>
    <scope>NUCLEOTIDE SEQUENCE</scope>
    <source>
        <strain evidence="2">Pi057C3</strain>
    </source>
</reference>
<dbReference type="EMBL" id="JAKCXM010000865">
    <property type="protein sequence ID" value="KAJ0391735.1"/>
    <property type="molecule type" value="Genomic_DNA"/>
</dbReference>
<protein>
    <recommendedName>
        <fullName evidence="1">Retrotransposon gag domain-containing protein</fullName>
    </recommendedName>
</protein>
<evidence type="ECO:0000313" key="3">
    <source>
        <dbReference type="Proteomes" id="UP001209570"/>
    </source>
</evidence>
<feature type="domain" description="Retrotransposon gag" evidence="1">
    <location>
        <begin position="33"/>
        <end position="109"/>
    </location>
</feature>
<sequence>MVKPLFLQQAKLYFSAKCIDVDAPENQERLIAMVASNLKSQAAAWYTFYQGKFDTVNELATAVQAEFVPPDLQERLRGELLHLKQSRCVGLEDYIARFRQIICEVQDMSTIDQITWRSQLHSSTNVRIPAWGSAIEIDAEAGTASLEGRLYKDLTFTEYDLPTSHDLILGKPWLTVYNPLINWQTHAIELPAGTAMSVPHDMSDVDAPSNSGASTDKHEWQYYHVKVKAAVENEEPNANIKALLDEFADVFPAVLPTGLPSRRDVEFEIELKPDARPSTRAPFRLSKTEQDALQLFVIDLVEKQWIEVSNSPWVSNVFAIPKKDPPTGKMPTRSEWIRRADAKAPVRWVVDYRYLNSQTHIPKIPLPNIEDLFDKMARAEVYTVIDLAQGYHQMQDEDDHIRHLRAVFEVLQREKLYARLSKCTFGRESVDFLGHTISNQGLHVGAKKTLAIEQWQRPRSVKELHSLMGLASYYRRFIHRFADIVLPLSDLIKKDRKWEWGPFQENAFLVI</sequence>
<dbReference type="Pfam" id="PF03732">
    <property type="entry name" value="Retrotrans_gag"/>
    <property type="match status" value="1"/>
</dbReference>
<evidence type="ECO:0000313" key="2">
    <source>
        <dbReference type="EMBL" id="KAJ0391735.1"/>
    </source>
</evidence>
<dbReference type="Gene3D" id="3.10.10.10">
    <property type="entry name" value="HIV Type 1 Reverse Transcriptase, subunit A, domain 1"/>
    <property type="match status" value="1"/>
</dbReference>